<proteinExistence type="predicted"/>
<gene>
    <name evidence="1" type="ORF">RMSM_01343</name>
</gene>
<evidence type="ECO:0008006" key="3">
    <source>
        <dbReference type="Google" id="ProtNLM"/>
    </source>
</evidence>
<evidence type="ECO:0000313" key="2">
    <source>
        <dbReference type="Proteomes" id="UP000011991"/>
    </source>
</evidence>
<comment type="caution">
    <text evidence="1">The sequence shown here is derived from an EMBL/GenBank/DDBJ whole genome shotgun (WGS) entry which is preliminary data.</text>
</comment>
<protein>
    <recommendedName>
        <fullName evidence="3">STAS/SEC14 domain-containing protein</fullName>
    </recommendedName>
</protein>
<dbReference type="PATRIC" id="fig|1265738.3.peg.1330"/>
<evidence type="ECO:0000313" key="1">
    <source>
        <dbReference type="EMBL" id="EMI21736.1"/>
    </source>
</evidence>
<dbReference type="AlphaFoldDB" id="M5RR87"/>
<sequence length="160" mass="18154">MELQPISLETLSGIRHSASLPPHERFSQPEFLHVAFHGEYRPGAEGKPDALYITAAIAALDTAWCSEAFIVDLTDLKYNWGDEMSWLWSIGYQQTFRAQRPLAVIVGDSCRNALQTLDPDEYKLHAVKSFDDALVSIRRQKPEYDAKVAAFHEAFRNRDS</sequence>
<reference evidence="1 2" key="1">
    <citation type="journal article" date="2013" name="Mar. Genomics">
        <title>Expression of sulfatases in Rhodopirellula baltica and the diversity of sulfatases in the genus Rhodopirellula.</title>
        <authorList>
            <person name="Wegner C.E."/>
            <person name="Richter-Heitmann T."/>
            <person name="Klindworth A."/>
            <person name="Klockow C."/>
            <person name="Richter M."/>
            <person name="Achstetter T."/>
            <person name="Glockner F.O."/>
            <person name="Harder J."/>
        </authorList>
    </citation>
    <scope>NUCLEOTIDE SEQUENCE [LARGE SCALE GENOMIC DNA]</scope>
    <source>
        <strain evidence="1 2">SM1</strain>
    </source>
</reference>
<name>M5RR87_9BACT</name>
<dbReference type="EMBL" id="ANOG01000200">
    <property type="protein sequence ID" value="EMI21736.1"/>
    <property type="molecule type" value="Genomic_DNA"/>
</dbReference>
<dbReference type="Proteomes" id="UP000011991">
    <property type="component" value="Unassembled WGS sequence"/>
</dbReference>
<organism evidence="1 2">
    <name type="scientific">Rhodopirellula maiorica SM1</name>
    <dbReference type="NCBI Taxonomy" id="1265738"/>
    <lineage>
        <taxon>Bacteria</taxon>
        <taxon>Pseudomonadati</taxon>
        <taxon>Planctomycetota</taxon>
        <taxon>Planctomycetia</taxon>
        <taxon>Pirellulales</taxon>
        <taxon>Pirellulaceae</taxon>
        <taxon>Novipirellula</taxon>
    </lineage>
</organism>
<keyword evidence="2" id="KW-1185">Reference proteome</keyword>
<accession>M5RR87</accession>